<accession>A0ABQ8WF10</accession>
<organism evidence="2 3">
    <name type="scientific">Penicillium chrysogenum</name>
    <name type="common">Penicillium notatum</name>
    <dbReference type="NCBI Taxonomy" id="5076"/>
    <lineage>
        <taxon>Eukaryota</taxon>
        <taxon>Fungi</taxon>
        <taxon>Dikarya</taxon>
        <taxon>Ascomycota</taxon>
        <taxon>Pezizomycotina</taxon>
        <taxon>Eurotiomycetes</taxon>
        <taxon>Eurotiomycetidae</taxon>
        <taxon>Eurotiales</taxon>
        <taxon>Aspergillaceae</taxon>
        <taxon>Penicillium</taxon>
        <taxon>Penicillium chrysogenum species complex</taxon>
    </lineage>
</organism>
<protein>
    <submittedName>
        <fullName evidence="2">Uncharacterized protein</fullName>
    </submittedName>
</protein>
<comment type="caution">
    <text evidence="2">The sequence shown here is derived from an EMBL/GenBank/DDBJ whole genome shotgun (WGS) entry which is preliminary data.</text>
</comment>
<name>A0ABQ8WF10_PENCH</name>
<sequence>MHCLSSASLWSLLPNWIQPLWISQGEQSRERLDQTVPNVSSPYTGTEPAVYALQYTEVAYNVPKPLPACISNQTERAAWSRTPLSNRPRSISMKPDDKMDCEIIELPDVLTQGPPDPGEFLQKFRKIRTGIYDAPDDFVIKHDADKSPSFEPVDEELWKACAGSSVVTHFTLDRVYEALQTSEKCNHIWALFERIFLITRKSKKEEICSIRPGLYRAPSDLVIMRTNRQALIGGCSYKLISRSVQSDCERLYALDRVGDKLRLAEIYAGLWILGGYSRSIFSEMSVIMRGWLRNEEFSISEEGMLTRLVLQLGQLVKTQGIANLIRGRVVEGKYLMTGLLRDGGDHWYAKCQSLDSPHRWEQPRATLRELVDALC</sequence>
<proteinExistence type="predicted"/>
<dbReference type="EMBL" id="JAPVEB010000004">
    <property type="protein sequence ID" value="KAJ5264985.1"/>
    <property type="molecule type" value="Genomic_DNA"/>
</dbReference>
<feature type="signal peptide" evidence="1">
    <location>
        <begin position="1"/>
        <end position="19"/>
    </location>
</feature>
<keyword evidence="3" id="KW-1185">Reference proteome</keyword>
<gene>
    <name evidence="2" type="ORF">N7505_007778</name>
</gene>
<feature type="chain" id="PRO_5046066601" evidence="1">
    <location>
        <begin position="20"/>
        <end position="375"/>
    </location>
</feature>
<evidence type="ECO:0000313" key="2">
    <source>
        <dbReference type="EMBL" id="KAJ5264985.1"/>
    </source>
</evidence>
<dbReference type="Proteomes" id="UP001220256">
    <property type="component" value="Unassembled WGS sequence"/>
</dbReference>
<evidence type="ECO:0000256" key="1">
    <source>
        <dbReference type="SAM" id="SignalP"/>
    </source>
</evidence>
<reference evidence="2 3" key="1">
    <citation type="journal article" date="2023" name="IMA Fungus">
        <title>Comparative genomic study of the Penicillium genus elucidates a diverse pangenome and 15 lateral gene transfer events.</title>
        <authorList>
            <person name="Petersen C."/>
            <person name="Sorensen T."/>
            <person name="Nielsen M.R."/>
            <person name="Sondergaard T.E."/>
            <person name="Sorensen J.L."/>
            <person name="Fitzpatrick D.A."/>
            <person name="Frisvad J.C."/>
            <person name="Nielsen K.L."/>
        </authorList>
    </citation>
    <scope>NUCLEOTIDE SEQUENCE [LARGE SCALE GENOMIC DNA]</scope>
    <source>
        <strain evidence="2 3">IBT 3361</strain>
    </source>
</reference>
<evidence type="ECO:0000313" key="3">
    <source>
        <dbReference type="Proteomes" id="UP001220256"/>
    </source>
</evidence>
<keyword evidence="1" id="KW-0732">Signal</keyword>